<gene>
    <name evidence="1" type="ORF">SDC9_110812</name>
</gene>
<dbReference type="SUPFAM" id="SSF69322">
    <property type="entry name" value="Tricorn protease domain 2"/>
    <property type="match status" value="1"/>
</dbReference>
<dbReference type="EMBL" id="VSSQ01019680">
    <property type="protein sequence ID" value="MPM63927.1"/>
    <property type="molecule type" value="Genomic_DNA"/>
</dbReference>
<reference evidence="1" key="1">
    <citation type="submission" date="2019-08" db="EMBL/GenBank/DDBJ databases">
        <authorList>
            <person name="Kucharzyk K."/>
            <person name="Murdoch R.W."/>
            <person name="Higgins S."/>
            <person name="Loffler F."/>
        </authorList>
    </citation>
    <scope>NUCLEOTIDE SEQUENCE</scope>
</reference>
<dbReference type="AlphaFoldDB" id="A0A645BF17"/>
<sequence length="202" mass="22981">MIRILIALSFSVFLWFEAFAQNRYSLVEISAYASCADYKLTDSSGADVAVPATVSEGLQCPSLLSLSGDTLCYRAGNYIRVYHIPAAKDYNLFEVFDDIDGVSGPVWSPSRKRIAFVIINQERKHDYSDMCRILILDLDESFNVVRKYKFDRPVNFTCGSICASDPVEDFRFIDENNIEYTRNLNIEDRPGEKGYIFIESAE</sequence>
<name>A0A645BF17_9ZZZZ</name>
<accession>A0A645BF17</accession>
<evidence type="ECO:0008006" key="2">
    <source>
        <dbReference type="Google" id="ProtNLM"/>
    </source>
</evidence>
<evidence type="ECO:0000313" key="1">
    <source>
        <dbReference type="EMBL" id="MPM63927.1"/>
    </source>
</evidence>
<comment type="caution">
    <text evidence="1">The sequence shown here is derived from an EMBL/GenBank/DDBJ whole genome shotgun (WGS) entry which is preliminary data.</text>
</comment>
<proteinExistence type="predicted"/>
<protein>
    <recommendedName>
        <fullName evidence="2">Protein TolB</fullName>
    </recommendedName>
</protein>
<organism evidence="1">
    <name type="scientific">bioreactor metagenome</name>
    <dbReference type="NCBI Taxonomy" id="1076179"/>
    <lineage>
        <taxon>unclassified sequences</taxon>
        <taxon>metagenomes</taxon>
        <taxon>ecological metagenomes</taxon>
    </lineage>
</organism>